<proteinExistence type="predicted"/>
<keyword evidence="2" id="KW-1185">Reference proteome</keyword>
<evidence type="ECO:0000313" key="2">
    <source>
        <dbReference type="Proteomes" id="UP001165960"/>
    </source>
</evidence>
<gene>
    <name evidence="1" type="ORF">DSO57_1006343</name>
</gene>
<organism evidence="1 2">
    <name type="scientific">Entomophthora muscae</name>
    <dbReference type="NCBI Taxonomy" id="34485"/>
    <lineage>
        <taxon>Eukaryota</taxon>
        <taxon>Fungi</taxon>
        <taxon>Fungi incertae sedis</taxon>
        <taxon>Zoopagomycota</taxon>
        <taxon>Entomophthoromycotina</taxon>
        <taxon>Entomophthoromycetes</taxon>
        <taxon>Entomophthorales</taxon>
        <taxon>Entomophthoraceae</taxon>
        <taxon>Entomophthora</taxon>
    </lineage>
</organism>
<comment type="caution">
    <text evidence="1">The sequence shown here is derived from an EMBL/GenBank/DDBJ whole genome shotgun (WGS) entry which is preliminary data.</text>
</comment>
<accession>A0ACC2U5D6</accession>
<dbReference type="Proteomes" id="UP001165960">
    <property type="component" value="Unassembled WGS sequence"/>
</dbReference>
<protein>
    <submittedName>
        <fullName evidence="1">Uncharacterized protein</fullName>
    </submittedName>
</protein>
<dbReference type="EMBL" id="QTSX02001438">
    <property type="protein sequence ID" value="KAJ9082239.1"/>
    <property type="molecule type" value="Genomic_DNA"/>
</dbReference>
<evidence type="ECO:0000313" key="1">
    <source>
        <dbReference type="EMBL" id="KAJ9082239.1"/>
    </source>
</evidence>
<sequence>MGAKSKTKSRGRPSKTPTRTTQSSACPPPVVDVEGEPARSDPGMNEGPCPNPAGPKWHPATQLNSPSNLDHNQPESDSLQKTNRTTELSGIEPIPTTALDPTYPLAHQEGQKRVEPEKPGEQEDARGPLTPTSRYQFPKLKHWKVEEYHLQI</sequence>
<reference evidence="1" key="1">
    <citation type="submission" date="2022-04" db="EMBL/GenBank/DDBJ databases">
        <title>Genome of the entomopathogenic fungus Entomophthora muscae.</title>
        <authorList>
            <person name="Elya C."/>
            <person name="Lovett B.R."/>
            <person name="Lee E."/>
            <person name="Macias A.M."/>
            <person name="Hajek A.E."/>
            <person name="De Bivort B.L."/>
            <person name="Kasson M.T."/>
            <person name="De Fine Licht H.H."/>
            <person name="Stajich J.E."/>
        </authorList>
    </citation>
    <scope>NUCLEOTIDE SEQUENCE</scope>
    <source>
        <strain evidence="1">Berkeley</strain>
    </source>
</reference>
<name>A0ACC2U5D6_9FUNG</name>